<reference evidence="2" key="1">
    <citation type="journal article" date="2019" name="Int. J. Syst. Evol. Microbiol.">
        <title>The Global Catalogue of Microorganisms (GCM) 10K type strain sequencing project: providing services to taxonomists for standard genome sequencing and annotation.</title>
        <authorList>
            <consortium name="The Broad Institute Genomics Platform"/>
            <consortium name="The Broad Institute Genome Sequencing Center for Infectious Disease"/>
            <person name="Wu L."/>
            <person name="Ma J."/>
        </authorList>
    </citation>
    <scope>NUCLEOTIDE SEQUENCE [LARGE SCALE GENOMIC DNA]</scope>
    <source>
        <strain evidence="2">JCM 17858</strain>
    </source>
</reference>
<dbReference type="Proteomes" id="UP001500394">
    <property type="component" value="Unassembled WGS sequence"/>
</dbReference>
<evidence type="ECO:0000313" key="2">
    <source>
        <dbReference type="Proteomes" id="UP001500394"/>
    </source>
</evidence>
<evidence type="ECO:0008006" key="3">
    <source>
        <dbReference type="Google" id="ProtNLM"/>
    </source>
</evidence>
<sequence>MRRTHLLSGLLMAGLLCTGLQNLKAQTTKAYQLSSSNLKTLKETKVGSIARLDSFLTVDFPKIRYDKVVAPGPQFIISDDPEYIRVPEAIVLQEEVNPGAVRLYVYNVNGVKEPQQMKRKITAVLKNMGAEPLTFRMLKYSSQKPSTNYFQIGKKGLEDFFKSNVENDVRKVNPGEVIAIDELLEKNVVEYDQLVHGFYEFVVDQPAQISILQTAPENYGPDVFPTIKTLIPHSHENAGRGLFGVSNYTVQALDTLDTRHGVKQLIIADGNDDPWITGTIGPKKEFAQNAGNYGVMYKTKIRWKSTDGKGLALITWNSRSADNKWCGGMGLTMELKGSQGQSVVRQLPSDVLVTRAAPEAILIEVYKPDPTKEIQEIEFIYSPPGASCLPTPLVFVPIDL</sequence>
<proteinExistence type="predicted"/>
<accession>A0ABP8R1B9</accession>
<dbReference type="RefSeq" id="WP_345066569.1">
    <property type="nucleotide sequence ID" value="NZ_BAABGR010000015.1"/>
</dbReference>
<name>A0ABP8R1B9_9SPHI</name>
<protein>
    <recommendedName>
        <fullName evidence="3">Copper amine oxidase</fullName>
    </recommendedName>
</protein>
<dbReference type="EMBL" id="BAABGR010000015">
    <property type="protein sequence ID" value="GAA4515664.1"/>
    <property type="molecule type" value="Genomic_DNA"/>
</dbReference>
<evidence type="ECO:0000313" key="1">
    <source>
        <dbReference type="EMBL" id="GAA4515664.1"/>
    </source>
</evidence>
<gene>
    <name evidence="1" type="ORF">GCM10023173_13760</name>
</gene>
<comment type="caution">
    <text evidence="1">The sequence shown here is derived from an EMBL/GenBank/DDBJ whole genome shotgun (WGS) entry which is preliminary data.</text>
</comment>
<keyword evidence="2" id="KW-1185">Reference proteome</keyword>
<organism evidence="1 2">
    <name type="scientific">Sphingobacterium thermophilum</name>
    <dbReference type="NCBI Taxonomy" id="768534"/>
    <lineage>
        <taxon>Bacteria</taxon>
        <taxon>Pseudomonadati</taxon>
        <taxon>Bacteroidota</taxon>
        <taxon>Sphingobacteriia</taxon>
        <taxon>Sphingobacteriales</taxon>
        <taxon>Sphingobacteriaceae</taxon>
        <taxon>Sphingobacterium</taxon>
    </lineage>
</organism>